<protein>
    <recommendedName>
        <fullName evidence="1">Integrase zinc-binding domain-containing protein</fullName>
    </recommendedName>
</protein>
<keyword evidence="3" id="KW-1185">Reference proteome</keyword>
<dbReference type="Proteomes" id="UP000828390">
    <property type="component" value="Unassembled WGS sequence"/>
</dbReference>
<name>A0A9D4L9U0_DREPO</name>
<sequence>MHNYHDIPSAGHLGLKKCLFRILQCCYWPALKDDLQKYIHQCDVCAARKPAPKVRALQGQNPVNNGKGLRGCYWTTS</sequence>
<evidence type="ECO:0000313" key="2">
    <source>
        <dbReference type="EMBL" id="KAH3853929.1"/>
    </source>
</evidence>
<proteinExistence type="predicted"/>
<accession>A0A9D4L9U0</accession>
<evidence type="ECO:0000259" key="1">
    <source>
        <dbReference type="Pfam" id="PF17921"/>
    </source>
</evidence>
<gene>
    <name evidence="2" type="ORF">DPMN_096467</name>
</gene>
<dbReference type="AlphaFoldDB" id="A0A9D4L9U0"/>
<dbReference type="EMBL" id="JAIWYP010000003">
    <property type="protein sequence ID" value="KAH3853929.1"/>
    <property type="molecule type" value="Genomic_DNA"/>
</dbReference>
<reference evidence="2" key="2">
    <citation type="submission" date="2020-11" db="EMBL/GenBank/DDBJ databases">
        <authorList>
            <person name="McCartney M.A."/>
            <person name="Auch B."/>
            <person name="Kono T."/>
            <person name="Mallez S."/>
            <person name="Becker A."/>
            <person name="Gohl D.M."/>
            <person name="Silverstein K.A.T."/>
            <person name="Koren S."/>
            <person name="Bechman K.B."/>
            <person name="Herman A."/>
            <person name="Abrahante J.E."/>
            <person name="Garbe J."/>
        </authorList>
    </citation>
    <scope>NUCLEOTIDE SEQUENCE</scope>
    <source>
        <strain evidence="2">Duluth1</strain>
        <tissue evidence="2">Whole animal</tissue>
    </source>
</reference>
<comment type="caution">
    <text evidence="2">The sequence shown here is derived from an EMBL/GenBank/DDBJ whole genome shotgun (WGS) entry which is preliminary data.</text>
</comment>
<organism evidence="2 3">
    <name type="scientific">Dreissena polymorpha</name>
    <name type="common">Zebra mussel</name>
    <name type="synonym">Mytilus polymorpha</name>
    <dbReference type="NCBI Taxonomy" id="45954"/>
    <lineage>
        <taxon>Eukaryota</taxon>
        <taxon>Metazoa</taxon>
        <taxon>Spiralia</taxon>
        <taxon>Lophotrochozoa</taxon>
        <taxon>Mollusca</taxon>
        <taxon>Bivalvia</taxon>
        <taxon>Autobranchia</taxon>
        <taxon>Heteroconchia</taxon>
        <taxon>Euheterodonta</taxon>
        <taxon>Imparidentia</taxon>
        <taxon>Neoheterodontei</taxon>
        <taxon>Myida</taxon>
        <taxon>Dreissenoidea</taxon>
        <taxon>Dreissenidae</taxon>
        <taxon>Dreissena</taxon>
    </lineage>
</organism>
<dbReference type="Pfam" id="PF17921">
    <property type="entry name" value="Integrase_H2C2"/>
    <property type="match status" value="1"/>
</dbReference>
<dbReference type="Gene3D" id="1.10.340.70">
    <property type="match status" value="1"/>
</dbReference>
<dbReference type="InterPro" id="IPR041588">
    <property type="entry name" value="Integrase_H2C2"/>
</dbReference>
<reference evidence="2" key="1">
    <citation type="journal article" date="2019" name="bioRxiv">
        <title>The Genome of the Zebra Mussel, Dreissena polymorpha: A Resource for Invasive Species Research.</title>
        <authorList>
            <person name="McCartney M.A."/>
            <person name="Auch B."/>
            <person name="Kono T."/>
            <person name="Mallez S."/>
            <person name="Zhang Y."/>
            <person name="Obille A."/>
            <person name="Becker A."/>
            <person name="Abrahante J.E."/>
            <person name="Garbe J."/>
            <person name="Badalamenti J.P."/>
            <person name="Herman A."/>
            <person name="Mangelson H."/>
            <person name="Liachko I."/>
            <person name="Sullivan S."/>
            <person name="Sone E.D."/>
            <person name="Koren S."/>
            <person name="Silverstein K.A.T."/>
            <person name="Beckman K.B."/>
            <person name="Gohl D.M."/>
        </authorList>
    </citation>
    <scope>NUCLEOTIDE SEQUENCE</scope>
    <source>
        <strain evidence="2">Duluth1</strain>
        <tissue evidence="2">Whole animal</tissue>
    </source>
</reference>
<evidence type="ECO:0000313" key="3">
    <source>
        <dbReference type="Proteomes" id="UP000828390"/>
    </source>
</evidence>
<feature type="domain" description="Integrase zinc-binding" evidence="1">
    <location>
        <begin position="1"/>
        <end position="50"/>
    </location>
</feature>